<dbReference type="Proteomes" id="UP001501521">
    <property type="component" value="Unassembled WGS sequence"/>
</dbReference>
<feature type="domain" description="Large ribosomal subunit protein bL25 beta" evidence="8">
    <location>
        <begin position="101"/>
        <end position="180"/>
    </location>
</feature>
<evidence type="ECO:0000259" key="7">
    <source>
        <dbReference type="Pfam" id="PF01386"/>
    </source>
</evidence>
<dbReference type="NCBIfam" id="NF004131">
    <property type="entry name" value="PRK05618.2-1"/>
    <property type="match status" value="1"/>
</dbReference>
<dbReference type="RefSeq" id="WP_345577554.1">
    <property type="nucleotide sequence ID" value="NZ_BAABLV010000005.1"/>
</dbReference>
<evidence type="ECO:0000256" key="6">
    <source>
        <dbReference type="SAM" id="MobiDB-lite"/>
    </source>
</evidence>
<sequence length="207" mass="21617">MAADAKLSASTRTEFGKGASRRLRREGATPAVLYGHGTDPVHLALPAQETFLALRTANALLEITVDGGKKPVLALVKQIQRDPIRPVIEHVDLLLVKAGEKVQVDVQLLLTGEAERGSLVNHDLVSLTVLAPATDIPTELEVSLDGLVIGDQVLVSDVKLPEGVEAVAEADTLVLSVNAPIVEAETEASEGAEGEAAEAAEGDEAAE</sequence>
<evidence type="ECO:0000256" key="4">
    <source>
        <dbReference type="ARBA" id="ARBA00023274"/>
    </source>
</evidence>
<evidence type="ECO:0000256" key="1">
    <source>
        <dbReference type="ARBA" id="ARBA00022730"/>
    </source>
</evidence>
<evidence type="ECO:0000313" key="9">
    <source>
        <dbReference type="EMBL" id="GAA4888996.1"/>
    </source>
</evidence>
<comment type="function">
    <text evidence="5">This is one of the proteins that binds to the 5S RNA in the ribosome where it forms part of the central protuberance.</text>
</comment>
<feature type="region of interest" description="Disordered" evidence="6">
    <location>
        <begin position="185"/>
        <end position="207"/>
    </location>
</feature>
<keyword evidence="2 5" id="KW-0694">RNA-binding</keyword>
<dbReference type="EMBL" id="BAABLV010000005">
    <property type="protein sequence ID" value="GAA4888996.1"/>
    <property type="molecule type" value="Genomic_DNA"/>
</dbReference>
<dbReference type="Gene3D" id="2.40.240.10">
    <property type="entry name" value="Ribosomal Protein L25, Chain P"/>
    <property type="match status" value="1"/>
</dbReference>
<dbReference type="InterPro" id="IPR011035">
    <property type="entry name" value="Ribosomal_bL25/Gln-tRNA_synth"/>
</dbReference>
<keyword evidence="1 5" id="KW-0699">rRNA-binding</keyword>
<dbReference type="PANTHER" id="PTHR33284:SF1">
    <property type="entry name" value="RIBOSOMAL PROTEIN L25_GLN-TRNA SYNTHETASE, ANTI-CODON-BINDING DOMAIN-CONTAINING PROTEIN"/>
    <property type="match status" value="1"/>
</dbReference>
<feature type="domain" description="Large ribosomal subunit protein bL25 L25" evidence="7">
    <location>
        <begin position="7"/>
        <end position="93"/>
    </location>
</feature>
<feature type="region of interest" description="Disordered" evidence="6">
    <location>
        <begin position="1"/>
        <end position="21"/>
    </location>
</feature>
<dbReference type="InterPro" id="IPR029751">
    <property type="entry name" value="Ribosomal_L25_dom"/>
</dbReference>
<dbReference type="NCBIfam" id="TIGR00731">
    <property type="entry name" value="bL25_bact_ctc"/>
    <property type="match status" value="1"/>
</dbReference>
<dbReference type="HAMAP" id="MF_01334">
    <property type="entry name" value="Ribosomal_bL25_CTC"/>
    <property type="match status" value="1"/>
</dbReference>
<dbReference type="GO" id="GO:0005840">
    <property type="term" value="C:ribosome"/>
    <property type="evidence" value="ECO:0007669"/>
    <property type="project" value="UniProtKB-KW"/>
</dbReference>
<comment type="subunit">
    <text evidence="5">Part of the 50S ribosomal subunit; part of the 5S rRNA/L5/L18/L25 subcomplex. Contacts the 5S rRNA. Binds to the 5S rRNA independently of L5 and L18.</text>
</comment>
<dbReference type="Pfam" id="PF14693">
    <property type="entry name" value="Ribosomal_TL5_C"/>
    <property type="match status" value="1"/>
</dbReference>
<name>A0ABP9F3G8_9ACTN</name>
<reference evidence="10" key="1">
    <citation type="journal article" date="2019" name="Int. J. Syst. Evol. Microbiol.">
        <title>The Global Catalogue of Microorganisms (GCM) 10K type strain sequencing project: providing services to taxonomists for standard genome sequencing and annotation.</title>
        <authorList>
            <consortium name="The Broad Institute Genomics Platform"/>
            <consortium name="The Broad Institute Genome Sequencing Center for Infectious Disease"/>
            <person name="Wu L."/>
            <person name="Ma J."/>
        </authorList>
    </citation>
    <scope>NUCLEOTIDE SEQUENCE [LARGE SCALE GENOMIC DNA]</scope>
    <source>
        <strain evidence="10">JCM 19125</strain>
    </source>
</reference>
<dbReference type="InterPro" id="IPR001021">
    <property type="entry name" value="Ribosomal_bL25_long"/>
</dbReference>
<dbReference type="InterPro" id="IPR020056">
    <property type="entry name" value="Rbsml_bL25/Gln-tRNA_synth_N"/>
</dbReference>
<evidence type="ECO:0000259" key="8">
    <source>
        <dbReference type="Pfam" id="PF14693"/>
    </source>
</evidence>
<dbReference type="InterPro" id="IPR037121">
    <property type="entry name" value="Ribosomal_bL25_C"/>
</dbReference>
<dbReference type="SUPFAM" id="SSF50715">
    <property type="entry name" value="Ribosomal protein L25-like"/>
    <property type="match status" value="1"/>
</dbReference>
<evidence type="ECO:0000256" key="5">
    <source>
        <dbReference type="HAMAP-Rule" id="MF_01334"/>
    </source>
</evidence>
<proteinExistence type="inferred from homology"/>
<comment type="caution">
    <text evidence="9">The sequence shown here is derived from an EMBL/GenBank/DDBJ whole genome shotgun (WGS) entry which is preliminary data.</text>
</comment>
<dbReference type="CDD" id="cd00495">
    <property type="entry name" value="Ribosomal_L25_TL5_CTC"/>
    <property type="match status" value="1"/>
</dbReference>
<protein>
    <recommendedName>
        <fullName evidence="5">Large ribosomal subunit protein bL25</fullName>
    </recommendedName>
    <alternativeName>
        <fullName evidence="5">General stress protein CTC</fullName>
    </alternativeName>
</protein>
<keyword evidence="3 5" id="KW-0689">Ribosomal protein</keyword>
<dbReference type="InterPro" id="IPR020930">
    <property type="entry name" value="Ribosomal_uL5_bac-type"/>
</dbReference>
<evidence type="ECO:0000256" key="3">
    <source>
        <dbReference type="ARBA" id="ARBA00022980"/>
    </source>
</evidence>
<organism evidence="9 10">
    <name type="scientific">Tessaracoccus lubricantis</name>
    <dbReference type="NCBI Taxonomy" id="545543"/>
    <lineage>
        <taxon>Bacteria</taxon>
        <taxon>Bacillati</taxon>
        <taxon>Actinomycetota</taxon>
        <taxon>Actinomycetes</taxon>
        <taxon>Propionibacteriales</taxon>
        <taxon>Propionibacteriaceae</taxon>
        <taxon>Tessaracoccus</taxon>
    </lineage>
</organism>
<evidence type="ECO:0000313" key="10">
    <source>
        <dbReference type="Proteomes" id="UP001501521"/>
    </source>
</evidence>
<dbReference type="InterPro" id="IPR020057">
    <property type="entry name" value="Ribosomal_bL25_b-dom"/>
</dbReference>
<evidence type="ECO:0000256" key="2">
    <source>
        <dbReference type="ARBA" id="ARBA00022884"/>
    </source>
</evidence>
<accession>A0ABP9F3G8</accession>
<gene>
    <name evidence="5" type="primary">rplY</name>
    <name evidence="5" type="synonym">ctc</name>
    <name evidence="9" type="ORF">GCM10025789_01640</name>
</gene>
<dbReference type="PANTHER" id="PTHR33284">
    <property type="entry name" value="RIBOSOMAL PROTEIN L25/GLN-TRNA SYNTHETASE, ANTI-CODON-BINDING DOMAIN-CONTAINING PROTEIN"/>
    <property type="match status" value="1"/>
</dbReference>
<dbReference type="Pfam" id="PF01386">
    <property type="entry name" value="Ribosomal_L25p"/>
    <property type="match status" value="1"/>
</dbReference>
<dbReference type="Gene3D" id="2.170.120.20">
    <property type="entry name" value="Ribosomal protein L25, beta domain"/>
    <property type="match status" value="1"/>
</dbReference>
<keyword evidence="4 5" id="KW-0687">Ribonucleoprotein</keyword>
<comment type="similarity">
    <text evidence="5">Belongs to the bacterial ribosomal protein bL25 family. CTC subfamily.</text>
</comment>
<keyword evidence="10" id="KW-1185">Reference proteome</keyword>